<evidence type="ECO:0000313" key="2">
    <source>
        <dbReference type="Ensembl" id="ENSGAGP00000016361.1"/>
    </source>
</evidence>
<organism evidence="2 3">
    <name type="scientific">Gopherus agassizii</name>
    <name type="common">Agassiz's desert tortoise</name>
    <dbReference type="NCBI Taxonomy" id="38772"/>
    <lineage>
        <taxon>Eukaryota</taxon>
        <taxon>Metazoa</taxon>
        <taxon>Chordata</taxon>
        <taxon>Craniata</taxon>
        <taxon>Vertebrata</taxon>
        <taxon>Euteleostomi</taxon>
        <taxon>Archelosauria</taxon>
        <taxon>Testudinata</taxon>
        <taxon>Testudines</taxon>
        <taxon>Cryptodira</taxon>
        <taxon>Durocryptodira</taxon>
        <taxon>Testudinoidea</taxon>
        <taxon>Testudinidae</taxon>
        <taxon>Gopherus</taxon>
    </lineage>
</organism>
<name>A0A452HN23_9SAUR</name>
<feature type="compositionally biased region" description="Gly residues" evidence="1">
    <location>
        <begin position="41"/>
        <end position="52"/>
    </location>
</feature>
<reference evidence="2" key="2">
    <citation type="submission" date="2025-08" db="UniProtKB">
        <authorList>
            <consortium name="Ensembl"/>
        </authorList>
    </citation>
    <scope>IDENTIFICATION</scope>
</reference>
<dbReference type="Ensembl" id="ENSGAGT00000018671.1">
    <property type="protein sequence ID" value="ENSGAGP00000016361.1"/>
    <property type="gene ID" value="ENSGAGG00000012257.1"/>
</dbReference>
<proteinExistence type="predicted"/>
<evidence type="ECO:0000313" key="3">
    <source>
        <dbReference type="Proteomes" id="UP000291020"/>
    </source>
</evidence>
<reference evidence="2" key="3">
    <citation type="submission" date="2025-09" db="UniProtKB">
        <authorList>
            <consortium name="Ensembl"/>
        </authorList>
    </citation>
    <scope>IDENTIFICATION</scope>
</reference>
<evidence type="ECO:0000256" key="1">
    <source>
        <dbReference type="SAM" id="MobiDB-lite"/>
    </source>
</evidence>
<protein>
    <submittedName>
        <fullName evidence="2">Uncharacterized protein</fullName>
    </submittedName>
</protein>
<dbReference type="AlphaFoldDB" id="A0A452HN23"/>
<dbReference type="Proteomes" id="UP000291020">
    <property type="component" value="Unassembled WGS sequence"/>
</dbReference>
<keyword evidence="3" id="KW-1185">Reference proteome</keyword>
<feature type="region of interest" description="Disordered" evidence="1">
    <location>
        <begin position="24"/>
        <end position="52"/>
    </location>
</feature>
<sequence>MSVAFAAPRQRGKGEITPAAIQKVREGPGPTRGCFRPGRGAATGGAGNTLGV</sequence>
<reference evidence="3" key="1">
    <citation type="journal article" date="2017" name="PLoS ONE">
        <title>The Agassiz's desert tortoise genome provides a resource for the conservation of a threatened species.</title>
        <authorList>
            <person name="Tollis M."/>
            <person name="DeNardo D.F."/>
            <person name="Cornelius J.A."/>
            <person name="Dolby G.A."/>
            <person name="Edwards T."/>
            <person name="Henen B.T."/>
            <person name="Karl A.E."/>
            <person name="Murphy R.W."/>
            <person name="Kusumi K."/>
        </authorList>
    </citation>
    <scope>NUCLEOTIDE SEQUENCE [LARGE SCALE GENOMIC DNA]</scope>
</reference>
<accession>A0A452HN23</accession>